<gene>
    <name evidence="2" type="ORF">DUNSADRAFT_16455</name>
</gene>
<evidence type="ECO:0000313" key="2">
    <source>
        <dbReference type="EMBL" id="KAF5840514.1"/>
    </source>
</evidence>
<reference evidence="2" key="1">
    <citation type="submission" date="2017-08" db="EMBL/GenBank/DDBJ databases">
        <authorList>
            <person name="Polle J.E."/>
            <person name="Barry K."/>
            <person name="Cushman J."/>
            <person name="Schmutz J."/>
            <person name="Tran D."/>
            <person name="Hathwaick L.T."/>
            <person name="Yim W.C."/>
            <person name="Jenkins J."/>
            <person name="Mckie-Krisberg Z.M."/>
            <person name="Prochnik S."/>
            <person name="Lindquist E."/>
            <person name="Dockter R.B."/>
            <person name="Adam C."/>
            <person name="Molina H."/>
            <person name="Bunkerborg J."/>
            <person name="Jin E."/>
            <person name="Buchheim M."/>
            <person name="Magnuson J."/>
        </authorList>
    </citation>
    <scope>NUCLEOTIDE SEQUENCE</scope>
    <source>
        <strain evidence="2">CCAP 19/18</strain>
    </source>
</reference>
<keyword evidence="3" id="KW-1185">Reference proteome</keyword>
<accession>A0ABQ7H0Z1</accession>
<feature type="compositionally biased region" description="Basic residues" evidence="1">
    <location>
        <begin position="14"/>
        <end position="23"/>
    </location>
</feature>
<proteinExistence type="predicted"/>
<evidence type="ECO:0000256" key="1">
    <source>
        <dbReference type="SAM" id="MobiDB-lite"/>
    </source>
</evidence>
<protein>
    <recommendedName>
        <fullName evidence="4">Encoded protein</fullName>
    </recommendedName>
</protein>
<dbReference type="EMBL" id="MU069511">
    <property type="protein sequence ID" value="KAF5840514.1"/>
    <property type="molecule type" value="Genomic_DNA"/>
</dbReference>
<sequence length="66" mass="7904">MWRSRELKLSSQVRRNKRARKLAKGQQQKGRQQEGEAVTRMNPGRNQEHKLMQPSMLMLLLCLEQW</sequence>
<evidence type="ECO:0000313" key="3">
    <source>
        <dbReference type="Proteomes" id="UP000815325"/>
    </source>
</evidence>
<dbReference type="Proteomes" id="UP000815325">
    <property type="component" value="Unassembled WGS sequence"/>
</dbReference>
<evidence type="ECO:0008006" key="4">
    <source>
        <dbReference type="Google" id="ProtNLM"/>
    </source>
</evidence>
<comment type="caution">
    <text evidence="2">The sequence shown here is derived from an EMBL/GenBank/DDBJ whole genome shotgun (WGS) entry which is preliminary data.</text>
</comment>
<name>A0ABQ7H0Z1_DUNSA</name>
<organism evidence="2 3">
    <name type="scientific">Dunaliella salina</name>
    <name type="common">Green alga</name>
    <name type="synonym">Protococcus salinus</name>
    <dbReference type="NCBI Taxonomy" id="3046"/>
    <lineage>
        <taxon>Eukaryota</taxon>
        <taxon>Viridiplantae</taxon>
        <taxon>Chlorophyta</taxon>
        <taxon>core chlorophytes</taxon>
        <taxon>Chlorophyceae</taxon>
        <taxon>CS clade</taxon>
        <taxon>Chlamydomonadales</taxon>
        <taxon>Dunaliellaceae</taxon>
        <taxon>Dunaliella</taxon>
    </lineage>
</organism>
<feature type="region of interest" description="Disordered" evidence="1">
    <location>
        <begin position="1"/>
        <end position="48"/>
    </location>
</feature>